<feature type="transmembrane region" description="Helical" evidence="1">
    <location>
        <begin position="35"/>
        <end position="56"/>
    </location>
</feature>
<organism evidence="2 3">
    <name type="scientific">Tsukamurella sputi</name>
    <dbReference type="NCBI Taxonomy" id="2591848"/>
    <lineage>
        <taxon>Bacteria</taxon>
        <taxon>Bacillati</taxon>
        <taxon>Actinomycetota</taxon>
        <taxon>Actinomycetes</taxon>
        <taxon>Mycobacteriales</taxon>
        <taxon>Tsukamurellaceae</taxon>
        <taxon>Tsukamurella</taxon>
    </lineage>
</organism>
<dbReference type="Proteomes" id="UP000319792">
    <property type="component" value="Unassembled WGS sequence"/>
</dbReference>
<dbReference type="EMBL" id="VIGV01000007">
    <property type="protein sequence ID" value="TWS22687.1"/>
    <property type="molecule type" value="Genomic_DNA"/>
</dbReference>
<feature type="transmembrane region" description="Helical" evidence="1">
    <location>
        <begin position="68"/>
        <end position="90"/>
    </location>
</feature>
<gene>
    <name evidence="2" type="ORF">FK268_18315</name>
</gene>
<reference evidence="2 3" key="1">
    <citation type="submission" date="2019-06" db="EMBL/GenBank/DDBJ databases">
        <authorList>
            <person name="Teng J.L.L."/>
            <person name="Lee H.H."/>
            <person name="Lau S.K.P."/>
            <person name="Woo P.C.Y."/>
        </authorList>
    </citation>
    <scope>NUCLEOTIDE SEQUENCE [LARGE SCALE GENOMIC DNA]</scope>
    <source>
        <strain evidence="2 3">HKU70</strain>
    </source>
</reference>
<name>A0A5C5RI56_9ACTN</name>
<comment type="caution">
    <text evidence="2">The sequence shown here is derived from an EMBL/GenBank/DDBJ whole genome shotgun (WGS) entry which is preliminary data.</text>
</comment>
<keyword evidence="1" id="KW-0812">Transmembrane</keyword>
<keyword evidence="1" id="KW-1133">Transmembrane helix</keyword>
<feature type="transmembrane region" description="Helical" evidence="1">
    <location>
        <begin position="96"/>
        <end position="117"/>
    </location>
</feature>
<accession>A0A5C5RI56</accession>
<keyword evidence="3" id="KW-1185">Reference proteome</keyword>
<sequence length="138" mass="13315">MGAAATLSFTLPLVAGVLQSGAGGLTAGLVSNIRIDLVLVGLAVIALGGLGLLALGRGAAILGSVASVAFGLCDIGLMIAGASFLAAITGGDVPGFAVGLGRVMMLVLAFGAFAFLIRLANYAPDTGPEVDGAPSGEM</sequence>
<evidence type="ECO:0000313" key="2">
    <source>
        <dbReference type="EMBL" id="TWS22687.1"/>
    </source>
</evidence>
<dbReference type="AlphaFoldDB" id="A0A5C5RI56"/>
<evidence type="ECO:0000256" key="1">
    <source>
        <dbReference type="SAM" id="Phobius"/>
    </source>
</evidence>
<protein>
    <submittedName>
        <fullName evidence="2">Uncharacterized protein</fullName>
    </submittedName>
</protein>
<keyword evidence="1" id="KW-0472">Membrane</keyword>
<reference evidence="2 3" key="2">
    <citation type="submission" date="2019-08" db="EMBL/GenBank/DDBJ databases">
        <title>Tsukamurella conjunctivitidis sp. nov., Tsukamurella assacharolytica sp. nov. and Tsukamurella sputae sp. nov. isolated from patients with conjunctivitis, bacteraemia (lymphoma) and respiratory infection (sputum) in Hong Kong.</title>
        <authorList>
            <person name="Fok K.M.N."/>
            <person name="Fong J.Y.H."/>
        </authorList>
    </citation>
    <scope>NUCLEOTIDE SEQUENCE [LARGE SCALE GENOMIC DNA]</scope>
    <source>
        <strain evidence="2 3">HKU70</strain>
    </source>
</reference>
<evidence type="ECO:0000313" key="3">
    <source>
        <dbReference type="Proteomes" id="UP000319792"/>
    </source>
</evidence>
<proteinExistence type="predicted"/>